<dbReference type="GeneID" id="55604761"/>
<keyword evidence="2" id="KW-1185">Reference proteome</keyword>
<proteinExistence type="predicted"/>
<evidence type="ECO:0000313" key="1">
    <source>
        <dbReference type="EMBL" id="ASU00158.1"/>
    </source>
</evidence>
<organism evidence="1 2">
    <name type="scientific">Aeromonas phage AS-zj</name>
    <dbReference type="NCBI Taxonomy" id="2024208"/>
    <lineage>
        <taxon>Viruses</taxon>
        <taxon>Duplodnaviria</taxon>
        <taxon>Heunggongvirae</taxon>
        <taxon>Uroviricota</taxon>
        <taxon>Caudoviricetes</taxon>
        <taxon>Pantevenvirales</taxon>
        <taxon>Straboviridae</taxon>
        <taxon>Emmerichvirinae</taxon>
        <taxon>Ceceduovirus</taxon>
        <taxon>Ceceduovirus aszj</taxon>
    </lineage>
</organism>
<evidence type="ECO:0000313" key="2">
    <source>
        <dbReference type="Proteomes" id="UP000226092"/>
    </source>
</evidence>
<dbReference type="RefSeq" id="YP_009834694.1">
    <property type="nucleotide sequence ID" value="NC_048673.1"/>
</dbReference>
<reference evidence="1 2" key="1">
    <citation type="submission" date="2017-07" db="EMBL/GenBank/DDBJ databases">
        <title>In vitro design and evaluation of phage cocktails against multidrug-resistant Aeromonas salmonicida.</title>
        <authorList>
            <person name="Chen L."/>
            <person name="Yuan S."/>
            <person name="Ma Y."/>
        </authorList>
    </citation>
    <scope>NUCLEOTIDE SEQUENCE [LARGE SCALE GENOMIC DNA]</scope>
</reference>
<protein>
    <submittedName>
        <fullName evidence="1">Uncharacterized protein</fullName>
    </submittedName>
</protein>
<name>A0A223LDT5_9CAUD</name>
<sequence>MNNEKFNEIMENVVGMVEAGFVSKAGQKRALNECAKMMELVRAEFSSFYLDSINIEQRNMNLPEHEAAVDLYYAQPNTATFAKYLVKAEKAMPWMDKALCEELVSMGEQVVAMIATVKNAPINQPEPKVSEKEAVIKKNIMEIMELRGEQFNRCLRLDEMFGRMMVTANVHLVRGHKGTVFVRAFYYVCGHLTPLNVIIAAMEEAAKKETK</sequence>
<accession>A0A223LDT5</accession>
<dbReference type="EMBL" id="MF448340">
    <property type="protein sequence ID" value="ASU00158.1"/>
    <property type="molecule type" value="Genomic_DNA"/>
</dbReference>
<dbReference type="Proteomes" id="UP000226092">
    <property type="component" value="Segment"/>
</dbReference>
<dbReference type="KEGG" id="vg:55604761"/>